<dbReference type="CDD" id="cd07313">
    <property type="entry name" value="terB_like_2"/>
    <property type="match status" value="1"/>
</dbReference>
<dbReference type="InterPro" id="IPR007791">
    <property type="entry name" value="DjlA_N"/>
</dbReference>
<evidence type="ECO:0000259" key="1">
    <source>
        <dbReference type="Pfam" id="PF05099"/>
    </source>
</evidence>
<dbReference type="OrthoDB" id="5294347at2"/>
<gene>
    <name evidence="2" type="ORF">SPV1_11996</name>
</gene>
<reference evidence="2 3" key="1">
    <citation type="submission" date="2006-09" db="EMBL/GenBank/DDBJ databases">
        <authorList>
            <person name="Emerson D."/>
            <person name="Ferriera S."/>
            <person name="Johnson J."/>
            <person name="Kravitz S."/>
            <person name="Halpern A."/>
            <person name="Remington K."/>
            <person name="Beeson K."/>
            <person name="Tran B."/>
            <person name="Rogers Y.-H."/>
            <person name="Friedman R."/>
            <person name="Venter J.C."/>
        </authorList>
    </citation>
    <scope>NUCLEOTIDE SEQUENCE [LARGE SCALE GENOMIC DNA]</scope>
    <source>
        <strain evidence="2 3">PV-1</strain>
    </source>
</reference>
<dbReference type="eggNOG" id="COG4103">
    <property type="taxonomic scope" value="Bacteria"/>
</dbReference>
<accession>Q0F0T7</accession>
<dbReference type="AlphaFoldDB" id="Q0F0T7"/>
<keyword evidence="3" id="KW-1185">Reference proteome</keyword>
<dbReference type="EMBL" id="AATS01000003">
    <property type="protein sequence ID" value="EAU55454.1"/>
    <property type="molecule type" value="Genomic_DNA"/>
</dbReference>
<name>Q0F0T7_9PROT</name>
<protein>
    <recommendedName>
        <fullName evidence="1">Co-chaperone DjlA N-terminal domain-containing protein</fullName>
    </recommendedName>
</protein>
<comment type="caution">
    <text evidence="2">The sequence shown here is derived from an EMBL/GenBank/DDBJ whole genome shotgun (WGS) entry which is preliminary data.</text>
</comment>
<dbReference type="HOGENOM" id="CLU_111095_2_0_0"/>
<evidence type="ECO:0000313" key="2">
    <source>
        <dbReference type="EMBL" id="EAU55454.1"/>
    </source>
</evidence>
<dbReference type="Gene3D" id="1.10.3680.10">
    <property type="entry name" value="TerB-like"/>
    <property type="match status" value="1"/>
</dbReference>
<organism evidence="2 3">
    <name type="scientific">Mariprofundus ferrooxydans PV-1</name>
    <dbReference type="NCBI Taxonomy" id="314345"/>
    <lineage>
        <taxon>Bacteria</taxon>
        <taxon>Pseudomonadati</taxon>
        <taxon>Pseudomonadota</taxon>
        <taxon>Candidatius Mariprofundia</taxon>
        <taxon>Mariprofundales</taxon>
        <taxon>Mariprofundaceae</taxon>
        <taxon>Mariprofundus</taxon>
    </lineage>
</organism>
<feature type="domain" description="Co-chaperone DjlA N-terminal" evidence="1">
    <location>
        <begin position="32"/>
        <end position="146"/>
    </location>
</feature>
<dbReference type="Pfam" id="PF05099">
    <property type="entry name" value="TerB"/>
    <property type="match status" value="1"/>
</dbReference>
<dbReference type="SUPFAM" id="SSF158682">
    <property type="entry name" value="TerB-like"/>
    <property type="match status" value="1"/>
</dbReference>
<proteinExistence type="predicted"/>
<sequence length="152" mass="17425">MEEMLMAMLKTLKNWWTEETHKQNNAPELSFAITKLMVGMMGMDGRIDASERVEINFLLREHYGLTAIESDELIEQCISNDAAELRFDKVVKQINANYDIPQRTEILRQIWQVALADGEIDFLEDQYINRLSGLIGVPVESLVTAKHVVQAE</sequence>
<dbReference type="STRING" id="314344.AL013_06595"/>
<dbReference type="Proteomes" id="UP000005297">
    <property type="component" value="Unassembled WGS sequence"/>
</dbReference>
<evidence type="ECO:0000313" key="3">
    <source>
        <dbReference type="Proteomes" id="UP000005297"/>
    </source>
</evidence>
<dbReference type="InParanoid" id="Q0F0T7"/>
<dbReference type="InterPro" id="IPR029024">
    <property type="entry name" value="TerB-like"/>
</dbReference>